<proteinExistence type="inferred from homology"/>
<dbReference type="PANTHER" id="PTHR35784:SF1">
    <property type="entry name" value="MEDIATOR OF RNA POLYMERASE II TRANSCRIPTION SUBUNIT 5"/>
    <property type="match status" value="1"/>
</dbReference>
<evidence type="ECO:0000256" key="1">
    <source>
        <dbReference type="ARBA" id="ARBA00004123"/>
    </source>
</evidence>
<comment type="subcellular location">
    <subcellularLocation>
        <location evidence="1">Nucleus</location>
    </subcellularLocation>
</comment>
<dbReference type="STRING" id="1287681.M7TC18"/>
<evidence type="ECO:0000256" key="4">
    <source>
        <dbReference type="ARBA" id="ARBA00023015"/>
    </source>
</evidence>
<keyword evidence="6" id="KW-0804">Transcription</keyword>
<dbReference type="KEGG" id="ela:UCREL1_5546"/>
<evidence type="ECO:0000256" key="6">
    <source>
        <dbReference type="ARBA" id="ARBA00023163"/>
    </source>
</evidence>
<dbReference type="InterPro" id="IPR014801">
    <property type="entry name" value="Mediator_Med5_fun"/>
</dbReference>
<dbReference type="GO" id="GO:0003712">
    <property type="term" value="F:transcription coregulator activity"/>
    <property type="evidence" value="ECO:0007669"/>
    <property type="project" value="InterPro"/>
</dbReference>
<dbReference type="PANTHER" id="PTHR35784">
    <property type="entry name" value="MEDIATOR OF RNA POLYMERASE II TRANSCRIPTION SUBUNIT 5"/>
    <property type="match status" value="1"/>
</dbReference>
<evidence type="ECO:0000313" key="9">
    <source>
        <dbReference type="EMBL" id="EMR67436.1"/>
    </source>
</evidence>
<dbReference type="Proteomes" id="UP000012174">
    <property type="component" value="Unassembled WGS sequence"/>
</dbReference>
<dbReference type="HOGENOM" id="CLU_059617_0_0_1"/>
<keyword evidence="7" id="KW-0539">Nucleus</keyword>
<gene>
    <name evidence="9" type="ORF">UCREL1_5546</name>
</gene>
<comment type="similarity">
    <text evidence="2">Belongs to the Mediator complex subunit 5 family.</text>
</comment>
<evidence type="ECO:0000256" key="8">
    <source>
        <dbReference type="ARBA" id="ARBA00031256"/>
    </source>
</evidence>
<evidence type="ECO:0000256" key="7">
    <source>
        <dbReference type="ARBA" id="ARBA00023242"/>
    </source>
</evidence>
<sequence>MDAIADVFLRPQPSNHESLDPRIPRYIQVLSQRKLIDTPSILKALYKYSTSHTQAQRAGHPPLEDAQAKAITLRWGSSYASEEVIFYRLTKAVGLGTGIKSASDALDVCKIIARWMSLFSSASAAFAQDVMGQLQSTQSRDEMEAARAAFVMLLLSVCENQTVLAALSRPFAKEARKALSESLAVFVPSILQSASIAGRLELFRTETLAAFDPIDKKKDAANTEMDDILDSTVGLDGFVVTELPISNTRAGLYIYLNAAVGKQV</sequence>
<dbReference type="eggNOG" id="ENOG502R1HB">
    <property type="taxonomic scope" value="Eukaryota"/>
</dbReference>
<dbReference type="EMBL" id="KB706433">
    <property type="protein sequence ID" value="EMR67436.1"/>
    <property type="molecule type" value="Genomic_DNA"/>
</dbReference>
<evidence type="ECO:0000256" key="2">
    <source>
        <dbReference type="ARBA" id="ARBA00008782"/>
    </source>
</evidence>
<organism evidence="9 10">
    <name type="scientific">Eutypa lata (strain UCR-EL1)</name>
    <name type="common">Grapevine dieback disease fungus</name>
    <name type="synonym">Eutypa armeniacae</name>
    <dbReference type="NCBI Taxonomy" id="1287681"/>
    <lineage>
        <taxon>Eukaryota</taxon>
        <taxon>Fungi</taxon>
        <taxon>Dikarya</taxon>
        <taxon>Ascomycota</taxon>
        <taxon>Pezizomycotina</taxon>
        <taxon>Sordariomycetes</taxon>
        <taxon>Xylariomycetidae</taxon>
        <taxon>Xylariales</taxon>
        <taxon>Diatrypaceae</taxon>
        <taxon>Eutypa</taxon>
    </lineage>
</organism>
<dbReference type="OrthoDB" id="5322661at2759"/>
<keyword evidence="10" id="KW-1185">Reference proteome</keyword>
<reference evidence="10" key="1">
    <citation type="journal article" date="2013" name="Genome Announc.">
        <title>Draft genome sequence of the grapevine dieback fungus Eutypa lata UCR-EL1.</title>
        <authorList>
            <person name="Blanco-Ulate B."/>
            <person name="Rolshausen P.E."/>
            <person name="Cantu D."/>
        </authorList>
    </citation>
    <scope>NUCLEOTIDE SEQUENCE [LARGE SCALE GENOMIC DNA]</scope>
    <source>
        <strain evidence="10">UCR-EL1</strain>
    </source>
</reference>
<evidence type="ECO:0000256" key="3">
    <source>
        <dbReference type="ARBA" id="ARBA00020628"/>
    </source>
</evidence>
<dbReference type="GO" id="GO:0006357">
    <property type="term" value="P:regulation of transcription by RNA polymerase II"/>
    <property type="evidence" value="ECO:0007669"/>
    <property type="project" value="InterPro"/>
</dbReference>
<dbReference type="GO" id="GO:0016592">
    <property type="term" value="C:mediator complex"/>
    <property type="evidence" value="ECO:0007669"/>
    <property type="project" value="InterPro"/>
</dbReference>
<evidence type="ECO:0000256" key="5">
    <source>
        <dbReference type="ARBA" id="ARBA00023159"/>
    </source>
</evidence>
<keyword evidence="4" id="KW-0805">Transcription regulation</keyword>
<dbReference type="OMA" id="CKIIARW"/>
<evidence type="ECO:0000313" key="10">
    <source>
        <dbReference type="Proteomes" id="UP000012174"/>
    </source>
</evidence>
<name>M7TC18_EUTLA</name>
<accession>M7TC18</accession>
<keyword evidence="5" id="KW-0010">Activator</keyword>
<dbReference type="AlphaFoldDB" id="M7TC18"/>
<protein>
    <recommendedName>
        <fullName evidence="3">Mediator of RNA polymerase II transcription subunit 5</fullName>
    </recommendedName>
    <alternativeName>
        <fullName evidence="8">Mediator complex subunit 5</fullName>
    </alternativeName>
</protein>